<evidence type="ECO:0000313" key="3">
    <source>
        <dbReference type="EMBL" id="OGF24128.1"/>
    </source>
</evidence>
<proteinExistence type="predicted"/>
<sequence length="324" mass="35156">MKSKILLIIAIIGLNTSATLSTDALPAAAQTDLARKLSGRILLRVESLGQAWYVNPSDQKKYFLGRPADALALMRQLALGVGNINFNKIPVGLLDYSGADHDSDGLPDDLEQALGTDPAKADSDNDGYDDKTEIANSYNPLGQGRIALDENLIKQLQGKILLQVESSGAAWYLNPADHKKYYLGRPEDAWQVMRSLALGITDENLEQIIIGRLAPATTTPPQPPPAQTSALDQAASSIRSNDLTKAQSFFVVSMRKSIEYSLKHLGADSRLLLANILSGASLTKSNETEKIYSTKAYFSLGGYEVPLNFHVQKQADGTWLIANL</sequence>
<dbReference type="STRING" id="1797989.A3H66_01800"/>
<dbReference type="EMBL" id="MFFW01000036">
    <property type="protein sequence ID" value="OGF24128.1"/>
    <property type="molecule type" value="Genomic_DNA"/>
</dbReference>
<evidence type="ECO:0000313" key="4">
    <source>
        <dbReference type="Proteomes" id="UP000178783"/>
    </source>
</evidence>
<feature type="signal peptide" evidence="2">
    <location>
        <begin position="1"/>
        <end position="20"/>
    </location>
</feature>
<gene>
    <name evidence="3" type="ORF">A3H66_01800</name>
</gene>
<protein>
    <submittedName>
        <fullName evidence="3">Uncharacterized protein</fullName>
    </submittedName>
</protein>
<evidence type="ECO:0000256" key="1">
    <source>
        <dbReference type="SAM" id="MobiDB-lite"/>
    </source>
</evidence>
<feature type="chain" id="PRO_5009521181" evidence="2">
    <location>
        <begin position="21"/>
        <end position="324"/>
    </location>
</feature>
<name>A0A1F5SBP4_9BACT</name>
<accession>A0A1F5SBP4</accession>
<dbReference type="Proteomes" id="UP000178783">
    <property type="component" value="Unassembled WGS sequence"/>
</dbReference>
<feature type="compositionally biased region" description="Basic and acidic residues" evidence="1">
    <location>
        <begin position="119"/>
        <end position="130"/>
    </location>
</feature>
<dbReference type="AlphaFoldDB" id="A0A1F5SBP4"/>
<feature type="region of interest" description="Disordered" evidence="1">
    <location>
        <begin position="105"/>
        <end position="130"/>
    </location>
</feature>
<keyword evidence="2" id="KW-0732">Signal</keyword>
<evidence type="ECO:0000256" key="2">
    <source>
        <dbReference type="SAM" id="SignalP"/>
    </source>
</evidence>
<organism evidence="3 4">
    <name type="scientific">Candidatus Falkowbacteria bacterium RIFCSPLOWO2_02_FULL_45_21</name>
    <dbReference type="NCBI Taxonomy" id="1797989"/>
    <lineage>
        <taxon>Bacteria</taxon>
        <taxon>Candidatus Falkowiibacteriota</taxon>
    </lineage>
</organism>
<comment type="caution">
    <text evidence="3">The sequence shown here is derived from an EMBL/GenBank/DDBJ whole genome shotgun (WGS) entry which is preliminary data.</text>
</comment>
<reference evidence="3 4" key="1">
    <citation type="journal article" date="2016" name="Nat. Commun.">
        <title>Thousands of microbial genomes shed light on interconnected biogeochemical processes in an aquifer system.</title>
        <authorList>
            <person name="Anantharaman K."/>
            <person name="Brown C.T."/>
            <person name="Hug L.A."/>
            <person name="Sharon I."/>
            <person name="Castelle C.J."/>
            <person name="Probst A.J."/>
            <person name="Thomas B.C."/>
            <person name="Singh A."/>
            <person name="Wilkins M.J."/>
            <person name="Karaoz U."/>
            <person name="Brodie E.L."/>
            <person name="Williams K.H."/>
            <person name="Hubbard S.S."/>
            <person name="Banfield J.F."/>
        </authorList>
    </citation>
    <scope>NUCLEOTIDE SEQUENCE [LARGE SCALE GENOMIC DNA]</scope>
</reference>